<dbReference type="GO" id="GO:0003988">
    <property type="term" value="F:acetyl-CoA C-acyltransferase activity"/>
    <property type="evidence" value="ECO:0007669"/>
    <property type="project" value="UniProtKB-EC"/>
</dbReference>
<dbReference type="GO" id="GO:0005777">
    <property type="term" value="C:peroxisome"/>
    <property type="evidence" value="ECO:0007669"/>
    <property type="project" value="TreeGrafter"/>
</dbReference>
<dbReference type="NCBIfam" id="TIGR01930">
    <property type="entry name" value="AcCoA-C-Actrans"/>
    <property type="match status" value="1"/>
</dbReference>
<dbReference type="InterPro" id="IPR016039">
    <property type="entry name" value="Thiolase-like"/>
</dbReference>
<gene>
    <name evidence="11" type="ORF">FB567DRAFT_331083</name>
</gene>
<dbReference type="OrthoDB" id="5404651at2759"/>
<reference evidence="11" key="1">
    <citation type="journal article" date="2021" name="Nat. Commun.">
        <title>Genetic determinants of endophytism in the Arabidopsis root mycobiome.</title>
        <authorList>
            <person name="Mesny F."/>
            <person name="Miyauchi S."/>
            <person name="Thiergart T."/>
            <person name="Pickel B."/>
            <person name="Atanasova L."/>
            <person name="Karlsson M."/>
            <person name="Huettel B."/>
            <person name="Barry K.W."/>
            <person name="Haridas S."/>
            <person name="Chen C."/>
            <person name="Bauer D."/>
            <person name="Andreopoulos W."/>
            <person name="Pangilinan J."/>
            <person name="LaButti K."/>
            <person name="Riley R."/>
            <person name="Lipzen A."/>
            <person name="Clum A."/>
            <person name="Drula E."/>
            <person name="Henrissat B."/>
            <person name="Kohler A."/>
            <person name="Grigoriev I.V."/>
            <person name="Martin F.M."/>
            <person name="Hacquard S."/>
        </authorList>
    </citation>
    <scope>NUCLEOTIDE SEQUENCE</scope>
    <source>
        <strain evidence="11">MPI-SDFR-AT-0120</strain>
    </source>
</reference>
<evidence type="ECO:0000256" key="5">
    <source>
        <dbReference type="ARBA" id="ARBA00023315"/>
    </source>
</evidence>
<comment type="similarity">
    <text evidence="3 8">Belongs to the thiolase-like superfamily. Thiolase family.</text>
</comment>
<evidence type="ECO:0000259" key="9">
    <source>
        <dbReference type="Pfam" id="PF00108"/>
    </source>
</evidence>
<comment type="cofactor">
    <cofactor evidence="1">
        <name>K(+)</name>
        <dbReference type="ChEBI" id="CHEBI:29103"/>
    </cofactor>
</comment>
<dbReference type="GO" id="GO:0010124">
    <property type="term" value="P:phenylacetate catabolic process"/>
    <property type="evidence" value="ECO:0007669"/>
    <property type="project" value="TreeGrafter"/>
</dbReference>
<dbReference type="PANTHER" id="PTHR43853">
    <property type="entry name" value="3-KETOACYL-COA THIOLASE, PEROXISOMAL"/>
    <property type="match status" value="1"/>
</dbReference>
<feature type="domain" description="Thiolase N-terminal" evidence="9">
    <location>
        <begin position="20"/>
        <end position="280"/>
    </location>
</feature>
<dbReference type="EMBL" id="JAGMVJ010000008">
    <property type="protein sequence ID" value="KAH7088087.1"/>
    <property type="molecule type" value="Genomic_DNA"/>
</dbReference>
<comment type="caution">
    <text evidence="11">The sequence shown here is derived from an EMBL/GenBank/DDBJ whole genome shotgun (WGS) entry which is preliminary data.</text>
</comment>
<dbReference type="InterPro" id="IPR002155">
    <property type="entry name" value="Thiolase"/>
</dbReference>
<feature type="active site" description="Proton acceptor" evidence="7">
    <location>
        <position position="370"/>
    </location>
</feature>
<dbReference type="InterPro" id="IPR050215">
    <property type="entry name" value="Thiolase-like_sf_Thiolase"/>
</dbReference>
<dbReference type="PANTHER" id="PTHR43853:SF5">
    <property type="entry name" value="ACETYL-COA C-ACETYLTRANSFERASE"/>
    <property type="match status" value="1"/>
</dbReference>
<accession>A0A8K0R6W8</accession>
<dbReference type="Pfam" id="PF00108">
    <property type="entry name" value="Thiolase_N"/>
    <property type="match status" value="1"/>
</dbReference>
<comment type="catalytic activity">
    <reaction evidence="6">
        <text>an acyl-CoA + acetyl-CoA = a 3-oxoacyl-CoA + CoA</text>
        <dbReference type="Rhea" id="RHEA:21564"/>
        <dbReference type="ChEBI" id="CHEBI:57287"/>
        <dbReference type="ChEBI" id="CHEBI:57288"/>
        <dbReference type="ChEBI" id="CHEBI:58342"/>
        <dbReference type="ChEBI" id="CHEBI:90726"/>
        <dbReference type="EC" id="2.3.1.16"/>
    </reaction>
</comment>
<dbReference type="PIRSF" id="PIRSF000429">
    <property type="entry name" value="Ac-CoA_Ac_transf"/>
    <property type="match status" value="1"/>
</dbReference>
<dbReference type="SUPFAM" id="SSF53901">
    <property type="entry name" value="Thiolase-like"/>
    <property type="match status" value="2"/>
</dbReference>
<evidence type="ECO:0000259" key="10">
    <source>
        <dbReference type="Pfam" id="PF02803"/>
    </source>
</evidence>
<dbReference type="Proteomes" id="UP000813461">
    <property type="component" value="Unassembled WGS sequence"/>
</dbReference>
<sequence>MAGFIQKGLKNVLQKNPNDVVFLSALRTPVTRAKKGGLRDAYDHELLGAVLKATISKFPNLDPAKIDDICIGTVLAELGGSKAGRMAANHVGIPTTTSFSTTNRACASGLSAITNIANSIAVGQIDVGIAGGMESMTRNYGSRAIPTELWPELRDSPVKDAKDCIMSMGITSENVASRYGVNRADQDAFAAQSQLRAAAAQKEGKFDSEIVPVTTRWIEPENPDTVKTVTVSKDDGIRGNTTVEKLASMKPAFKADGTSTAGNSSQVSDGASAALMMRRSTATALGLENAIIGKWAGTQVTGCAPDEMGIGPALAIPKLLAYTGLQTSDVNVWEINEAFASQALYVVRKLGLEDKMDRVNPNGGAIALGHPLGATSGRMLATLLAEMGRTGEQVGVVSKCIGTGMGMASLIVRE</sequence>
<dbReference type="Gene3D" id="3.40.47.10">
    <property type="match status" value="2"/>
</dbReference>
<proteinExistence type="inferred from homology"/>
<comment type="pathway">
    <text evidence="2">Lipid metabolism; fatty acid metabolism.</text>
</comment>
<dbReference type="AlphaFoldDB" id="A0A8K0R6W8"/>
<name>A0A8K0R6W8_9PLEO</name>
<evidence type="ECO:0000256" key="7">
    <source>
        <dbReference type="PIRSR" id="PIRSR000429-1"/>
    </source>
</evidence>
<dbReference type="InterPro" id="IPR020617">
    <property type="entry name" value="Thiolase_C"/>
</dbReference>
<keyword evidence="4 8" id="KW-0808">Transferase</keyword>
<evidence type="ECO:0000256" key="6">
    <source>
        <dbReference type="ARBA" id="ARBA00047605"/>
    </source>
</evidence>
<feature type="active site" description="Proton acceptor" evidence="7">
    <location>
        <position position="400"/>
    </location>
</feature>
<dbReference type="InterPro" id="IPR020616">
    <property type="entry name" value="Thiolase_N"/>
</dbReference>
<feature type="active site" description="Acyl-thioester intermediate" evidence="7">
    <location>
        <position position="106"/>
    </location>
</feature>
<feature type="domain" description="Thiolase C-terminal" evidence="10">
    <location>
        <begin position="293"/>
        <end position="412"/>
    </location>
</feature>
<evidence type="ECO:0000313" key="12">
    <source>
        <dbReference type="Proteomes" id="UP000813461"/>
    </source>
</evidence>
<evidence type="ECO:0000256" key="2">
    <source>
        <dbReference type="ARBA" id="ARBA00004872"/>
    </source>
</evidence>
<evidence type="ECO:0000256" key="1">
    <source>
        <dbReference type="ARBA" id="ARBA00001958"/>
    </source>
</evidence>
<keyword evidence="5 8" id="KW-0012">Acyltransferase</keyword>
<dbReference type="Pfam" id="PF02803">
    <property type="entry name" value="Thiolase_C"/>
    <property type="match status" value="1"/>
</dbReference>
<evidence type="ECO:0000256" key="3">
    <source>
        <dbReference type="ARBA" id="ARBA00010982"/>
    </source>
</evidence>
<protein>
    <submittedName>
        <fullName evidence="11">3-ketoacyl-CoA thiolase B</fullName>
    </submittedName>
</protein>
<evidence type="ECO:0000256" key="8">
    <source>
        <dbReference type="RuleBase" id="RU003557"/>
    </source>
</evidence>
<evidence type="ECO:0000256" key="4">
    <source>
        <dbReference type="ARBA" id="ARBA00022679"/>
    </source>
</evidence>
<keyword evidence="12" id="KW-1185">Reference proteome</keyword>
<organism evidence="11 12">
    <name type="scientific">Paraphoma chrysanthemicola</name>
    <dbReference type="NCBI Taxonomy" id="798071"/>
    <lineage>
        <taxon>Eukaryota</taxon>
        <taxon>Fungi</taxon>
        <taxon>Dikarya</taxon>
        <taxon>Ascomycota</taxon>
        <taxon>Pezizomycotina</taxon>
        <taxon>Dothideomycetes</taxon>
        <taxon>Pleosporomycetidae</taxon>
        <taxon>Pleosporales</taxon>
        <taxon>Pleosporineae</taxon>
        <taxon>Phaeosphaeriaceae</taxon>
        <taxon>Paraphoma</taxon>
    </lineage>
</organism>
<evidence type="ECO:0000313" key="11">
    <source>
        <dbReference type="EMBL" id="KAH7088087.1"/>
    </source>
</evidence>
<dbReference type="GO" id="GO:0006635">
    <property type="term" value="P:fatty acid beta-oxidation"/>
    <property type="evidence" value="ECO:0007669"/>
    <property type="project" value="TreeGrafter"/>
</dbReference>
<dbReference type="CDD" id="cd00751">
    <property type="entry name" value="thiolase"/>
    <property type="match status" value="1"/>
</dbReference>